<evidence type="ECO:0000259" key="3">
    <source>
        <dbReference type="Pfam" id="PF02397"/>
    </source>
</evidence>
<evidence type="ECO:0000256" key="2">
    <source>
        <dbReference type="SAM" id="Phobius"/>
    </source>
</evidence>
<evidence type="ECO:0000256" key="1">
    <source>
        <dbReference type="ARBA" id="ARBA00006464"/>
    </source>
</evidence>
<reference evidence="4 5" key="2">
    <citation type="submission" date="2018-06" db="EMBL/GenBank/DDBJ databases">
        <authorList>
            <person name="Zhirakovskaya E."/>
        </authorList>
    </citation>
    <scope>NUCLEOTIDE SEQUENCE [LARGE SCALE GENOMIC DNA]</scope>
    <source>
        <strain evidence="4 5">FBKL4.011</strain>
    </source>
</reference>
<evidence type="ECO:0000313" key="5">
    <source>
        <dbReference type="Proteomes" id="UP000251213"/>
    </source>
</evidence>
<keyword evidence="2" id="KW-0472">Membrane</keyword>
<reference evidence="4 5" key="1">
    <citation type="submission" date="2018-06" db="EMBL/GenBank/DDBJ databases">
        <title>Thermoflavimicrobium daqus sp. nov., a thermophilic microbe isolated from Moutai-flavour Daqu.</title>
        <authorList>
            <person name="Wang X."/>
            <person name="Zhou H."/>
        </authorList>
    </citation>
    <scope>NUCLEOTIDE SEQUENCE [LARGE SCALE GENOMIC DNA]</scope>
    <source>
        <strain evidence="4 5">FBKL4.011</strain>
    </source>
</reference>
<dbReference type="GO" id="GO:0016780">
    <property type="term" value="F:phosphotransferase activity, for other substituted phosphate groups"/>
    <property type="evidence" value="ECO:0007669"/>
    <property type="project" value="TreeGrafter"/>
</dbReference>
<keyword evidence="4" id="KW-0808">Transferase</keyword>
<evidence type="ECO:0000313" key="4">
    <source>
        <dbReference type="EMBL" id="RAL21022.1"/>
    </source>
</evidence>
<keyword evidence="2" id="KW-0812">Transmembrane</keyword>
<dbReference type="Proteomes" id="UP000251213">
    <property type="component" value="Unassembled WGS sequence"/>
</dbReference>
<accession>A0A364K0J5</accession>
<dbReference type="RefSeq" id="WP_113660397.1">
    <property type="nucleotide sequence ID" value="NZ_KZ845684.1"/>
</dbReference>
<gene>
    <name evidence="4" type="ORF">DL897_17470</name>
</gene>
<dbReference type="OrthoDB" id="9808602at2"/>
<keyword evidence="2" id="KW-1133">Transmembrane helix</keyword>
<dbReference type="PANTHER" id="PTHR30576:SF0">
    <property type="entry name" value="UNDECAPRENYL-PHOSPHATE N-ACETYLGALACTOSAMINYL 1-PHOSPHATE TRANSFERASE-RELATED"/>
    <property type="match status" value="1"/>
</dbReference>
<dbReference type="EMBL" id="QJKK01000022">
    <property type="protein sequence ID" value="RAL21022.1"/>
    <property type="molecule type" value="Genomic_DNA"/>
</dbReference>
<comment type="similarity">
    <text evidence="1">Belongs to the bacterial sugar transferase family.</text>
</comment>
<dbReference type="AlphaFoldDB" id="A0A364K0J5"/>
<sequence>MYPLFSKKSIKRKKKGNFFEEFVFHDSPIAKDYKQKKSFYITYGKRIGDIIFSTMLILFTWPIILFAMLVIKLDSPGPILYIQQRVGLYGNYFQLFKLRTMREGADQSGPEYTLSGDSRITRIGSFLRIRRLDELPQLINVLKGEMSLVGPRPLTPLLTQKYHQEELGFIHRLSIQPGLTGLVQVSGGDNLTIKEKVILDAYYMKHISFTMDLKILLKTCLVILTGDGAR</sequence>
<dbReference type="InterPro" id="IPR003362">
    <property type="entry name" value="Bact_transf"/>
</dbReference>
<feature type="domain" description="Bacterial sugar transferase" evidence="3">
    <location>
        <begin position="45"/>
        <end position="224"/>
    </location>
</feature>
<keyword evidence="5" id="KW-1185">Reference proteome</keyword>
<proteinExistence type="inferred from homology"/>
<protein>
    <submittedName>
        <fullName evidence="4">UDP-phosphate N-acetylgalactosaminyl-1-phosphate transferase</fullName>
    </submittedName>
</protein>
<dbReference type="Pfam" id="PF02397">
    <property type="entry name" value="Bac_transf"/>
    <property type="match status" value="1"/>
</dbReference>
<comment type="caution">
    <text evidence="4">The sequence shown here is derived from an EMBL/GenBank/DDBJ whole genome shotgun (WGS) entry which is preliminary data.</text>
</comment>
<name>A0A364K0J5_9BACL</name>
<organism evidence="4 5">
    <name type="scientific">Thermoflavimicrobium daqui</name>
    <dbReference type="NCBI Taxonomy" id="2137476"/>
    <lineage>
        <taxon>Bacteria</taxon>
        <taxon>Bacillati</taxon>
        <taxon>Bacillota</taxon>
        <taxon>Bacilli</taxon>
        <taxon>Bacillales</taxon>
        <taxon>Thermoactinomycetaceae</taxon>
        <taxon>Thermoflavimicrobium</taxon>
    </lineage>
</organism>
<feature type="transmembrane region" description="Helical" evidence="2">
    <location>
        <begin position="50"/>
        <end position="71"/>
    </location>
</feature>
<dbReference type="PANTHER" id="PTHR30576">
    <property type="entry name" value="COLANIC BIOSYNTHESIS UDP-GLUCOSE LIPID CARRIER TRANSFERASE"/>
    <property type="match status" value="1"/>
</dbReference>